<evidence type="ECO:0000313" key="2">
    <source>
        <dbReference type="EMBL" id="KAK3803186.1"/>
    </source>
</evidence>
<evidence type="ECO:0000313" key="3">
    <source>
        <dbReference type="Proteomes" id="UP001283361"/>
    </source>
</evidence>
<sequence>MEVRYTNMTHRIQQSDTLHKHRTQNSATRYLSQIPHTEVSTRLLQEIHDWTGRSTNQVRDFPTGVSSSLVQPTSRADRIPHSGN</sequence>
<accession>A0AAE1BCV8</accession>
<comment type="caution">
    <text evidence="2">The sequence shown here is derived from an EMBL/GenBank/DDBJ whole genome shotgun (WGS) entry which is preliminary data.</text>
</comment>
<dbReference type="AlphaFoldDB" id="A0AAE1BCV8"/>
<organism evidence="2 3">
    <name type="scientific">Elysia crispata</name>
    <name type="common">lettuce slug</name>
    <dbReference type="NCBI Taxonomy" id="231223"/>
    <lineage>
        <taxon>Eukaryota</taxon>
        <taxon>Metazoa</taxon>
        <taxon>Spiralia</taxon>
        <taxon>Lophotrochozoa</taxon>
        <taxon>Mollusca</taxon>
        <taxon>Gastropoda</taxon>
        <taxon>Heterobranchia</taxon>
        <taxon>Euthyneura</taxon>
        <taxon>Panpulmonata</taxon>
        <taxon>Sacoglossa</taxon>
        <taxon>Placobranchoidea</taxon>
        <taxon>Plakobranchidae</taxon>
        <taxon>Elysia</taxon>
    </lineage>
</organism>
<proteinExistence type="predicted"/>
<dbReference type="EMBL" id="JAWDGP010000178">
    <property type="protein sequence ID" value="KAK3803186.1"/>
    <property type="molecule type" value="Genomic_DNA"/>
</dbReference>
<feature type="compositionally biased region" description="Basic and acidic residues" evidence="1">
    <location>
        <begin position="75"/>
        <end position="84"/>
    </location>
</feature>
<feature type="region of interest" description="Disordered" evidence="1">
    <location>
        <begin position="1"/>
        <end position="23"/>
    </location>
</feature>
<feature type="compositionally biased region" description="Polar residues" evidence="1">
    <location>
        <begin position="53"/>
        <end position="74"/>
    </location>
</feature>
<feature type="compositionally biased region" description="Polar residues" evidence="1">
    <location>
        <begin position="1"/>
        <end position="16"/>
    </location>
</feature>
<feature type="region of interest" description="Disordered" evidence="1">
    <location>
        <begin position="53"/>
        <end position="84"/>
    </location>
</feature>
<gene>
    <name evidence="2" type="ORF">RRG08_020944</name>
</gene>
<name>A0AAE1BCV8_9GAST</name>
<reference evidence="2" key="1">
    <citation type="journal article" date="2023" name="G3 (Bethesda)">
        <title>A reference genome for the long-term kleptoplast-retaining sea slug Elysia crispata morphotype clarki.</title>
        <authorList>
            <person name="Eastman K.E."/>
            <person name="Pendleton A.L."/>
            <person name="Shaikh M.A."/>
            <person name="Suttiyut T."/>
            <person name="Ogas R."/>
            <person name="Tomko P."/>
            <person name="Gavelis G."/>
            <person name="Widhalm J.R."/>
            <person name="Wisecaver J.H."/>
        </authorList>
    </citation>
    <scope>NUCLEOTIDE SEQUENCE</scope>
    <source>
        <strain evidence="2">ECLA1</strain>
    </source>
</reference>
<protein>
    <submittedName>
        <fullName evidence="2">Uncharacterized protein</fullName>
    </submittedName>
</protein>
<evidence type="ECO:0000256" key="1">
    <source>
        <dbReference type="SAM" id="MobiDB-lite"/>
    </source>
</evidence>
<dbReference type="Proteomes" id="UP001283361">
    <property type="component" value="Unassembled WGS sequence"/>
</dbReference>
<keyword evidence="3" id="KW-1185">Reference proteome</keyword>